<evidence type="ECO:0008006" key="4">
    <source>
        <dbReference type="Google" id="ProtNLM"/>
    </source>
</evidence>
<reference evidence="2 3" key="1">
    <citation type="submission" date="2023-01" db="EMBL/GenBank/DDBJ databases">
        <title>Analysis of 21 Apiospora genomes using comparative genomics revels a genus with tremendous synthesis potential of carbohydrate active enzymes and secondary metabolites.</title>
        <authorList>
            <person name="Sorensen T."/>
        </authorList>
    </citation>
    <scope>NUCLEOTIDE SEQUENCE [LARGE SCALE GENOMIC DNA]</scope>
    <source>
        <strain evidence="2 3">CBS 33761</strain>
    </source>
</reference>
<keyword evidence="1" id="KW-0732">Signal</keyword>
<sequence>MAEALGLAASVAGLVSLGLQVTSGIATYLDAVESRQDELASVKRQNDALAASLNIIKMAAASSRSAQNHHGQEITTNIQSCEADLREVEVLLAALANCDTTDTWRQRLRSKKKKLSYVFDRPKVQQVVQRLHTANQILQLTLSGITMQVTSNT</sequence>
<evidence type="ECO:0000313" key="2">
    <source>
        <dbReference type="EMBL" id="KAK8022026.1"/>
    </source>
</evidence>
<feature type="chain" id="PRO_5046068421" description="Fungal N-terminal domain-containing protein" evidence="1">
    <location>
        <begin position="25"/>
        <end position="153"/>
    </location>
</feature>
<evidence type="ECO:0000256" key="1">
    <source>
        <dbReference type="SAM" id="SignalP"/>
    </source>
</evidence>
<gene>
    <name evidence="2" type="ORF">PG993_012793</name>
</gene>
<proteinExistence type="predicted"/>
<dbReference type="Proteomes" id="UP001444661">
    <property type="component" value="Unassembled WGS sequence"/>
</dbReference>
<feature type="signal peptide" evidence="1">
    <location>
        <begin position="1"/>
        <end position="24"/>
    </location>
</feature>
<keyword evidence="3" id="KW-1185">Reference proteome</keyword>
<evidence type="ECO:0000313" key="3">
    <source>
        <dbReference type="Proteomes" id="UP001444661"/>
    </source>
</evidence>
<name>A0ABR1RXA8_9PEZI</name>
<protein>
    <recommendedName>
        <fullName evidence="4">Fungal N-terminal domain-containing protein</fullName>
    </recommendedName>
</protein>
<dbReference type="EMBL" id="JAQQWK010000012">
    <property type="protein sequence ID" value="KAK8022026.1"/>
    <property type="molecule type" value="Genomic_DNA"/>
</dbReference>
<comment type="caution">
    <text evidence="2">The sequence shown here is derived from an EMBL/GenBank/DDBJ whole genome shotgun (WGS) entry which is preliminary data.</text>
</comment>
<organism evidence="2 3">
    <name type="scientific">Apiospora rasikravindrae</name>
    <dbReference type="NCBI Taxonomy" id="990691"/>
    <lineage>
        <taxon>Eukaryota</taxon>
        <taxon>Fungi</taxon>
        <taxon>Dikarya</taxon>
        <taxon>Ascomycota</taxon>
        <taxon>Pezizomycotina</taxon>
        <taxon>Sordariomycetes</taxon>
        <taxon>Xylariomycetidae</taxon>
        <taxon>Amphisphaeriales</taxon>
        <taxon>Apiosporaceae</taxon>
        <taxon>Apiospora</taxon>
    </lineage>
</organism>
<accession>A0ABR1RXA8</accession>